<name>W4Q6E8_9BACI</name>
<keyword evidence="3" id="KW-0067">ATP-binding</keyword>
<sequence>MDSLKFTEPHVLQTVLAEANDFFTQDTISQLNIQHLTRDFIDLKDCCFFKLKSLTYDDKVPYREAFENVISTLEDPAFNFVYLLSGSTTGIEIYLGIVRNYQAQPKHYDTAVKLGRLIESAFNGNFQGSSLQKLDRNEIRDSIIEPLKNVRRGSLITGIPSINSVFKEKNLDFQGIDRLINGMSGGDWKLLIVSERVETAKVGQLKDAIYELYEQLHRYAKISYQRSDNTSLGHSDSDTKGSSNQKSKGTNESRTDASGETKSKKDGALSTNKNLSTAKGTSQGITEGTSQSKTSGTTITDGKSNAYTLEIVNKRTQEVMKYVDEELLERLKVGSSKGLFKASIYVLGENREQHDRLRSSILSIFQGDKSNYSPLHARKFAELYSSKLPKLVSHFQNYTTNDPLRKEITLLHGIPHEENESIGISTYMTAREISLIAGLPQKEVPGLPLKEGVEFGLNVLDGNERDIELGSVLQRGQRLDEYCFHLSKKNLNKHIFIAGVTGSGKTTTCQKILIESNLPFMVIEPAKTEYRGLYGQQGMDDLMLFTLGNEKLAPFRLNPFELLEGESVTSHVDMLKATFTAAFPMEAAMPQILESAIYECYEMYGWNFCDNTNKYSDHPWQAEGKFFPTLTDLVEKIKDVVHKQGFGIELRDNYIGSLVSRISNLTVGAKGQMLNCRTSIDFFQLINKKVILEMEEVRSPEDKALLMGLILSRLSEAIKLRYKKDKHFKHLTLVEEAHRLLSKVEIGDHGSKKAAVEMFSDMLAEVRKYGEGLIIADQIPNKLAIEVLKNTNTKIIHRLFAKDDKEAIGDTMLMDEKQKQFLSSLHVGEAIVFTEGLYKPMHIHVQRKTDTENNELEDETIRQIGHKQINDYKTSFHPLASRLGLMIEQFKLLDELYDKLSVILSKVKLNKLSDEEWHAFNDEVTSLANMLILSSEGLWQELIRQYLLNNGFLRENDFNESLIIESYMWFYEQANSGYSSIDRQDIRFTIL</sequence>
<feature type="domain" description="Helicase HerA central" evidence="2">
    <location>
        <begin position="467"/>
        <end position="564"/>
    </location>
</feature>
<dbReference type="PANTHER" id="PTHR42957:SF1">
    <property type="entry name" value="HELICASE MJ1565-RELATED"/>
    <property type="match status" value="1"/>
</dbReference>
<dbReference type="InterPro" id="IPR008571">
    <property type="entry name" value="HerA-like"/>
</dbReference>
<gene>
    <name evidence="3" type="ORF">JCM9140_3682</name>
</gene>
<evidence type="ECO:0000313" key="4">
    <source>
        <dbReference type="Proteomes" id="UP000018890"/>
    </source>
</evidence>
<comment type="caution">
    <text evidence="3">The sequence shown here is derived from an EMBL/GenBank/DDBJ whole genome shotgun (WGS) entry which is preliminary data.</text>
</comment>
<feature type="compositionally biased region" description="Polar residues" evidence="1">
    <location>
        <begin position="269"/>
        <end position="300"/>
    </location>
</feature>
<keyword evidence="4" id="KW-1185">Reference proteome</keyword>
<dbReference type="InterPro" id="IPR027417">
    <property type="entry name" value="P-loop_NTPase"/>
</dbReference>
<dbReference type="AlphaFoldDB" id="W4Q6E8"/>
<dbReference type="OrthoDB" id="9806951at2"/>
<reference evidence="3" key="1">
    <citation type="journal article" date="2014" name="Genome Announc.">
        <title>Draft Genome Sequences of Three Alkaliphilic Bacillus Strains, Bacillus wakoensis JCM 9140T, Bacillus akibai JCM 9157T, and Bacillus hemicellulosilyticus JCM 9152T.</title>
        <authorList>
            <person name="Yuki M."/>
            <person name="Oshima K."/>
            <person name="Suda W."/>
            <person name="Oshida Y."/>
            <person name="Kitamura K."/>
            <person name="Iida T."/>
            <person name="Hattori M."/>
            <person name="Ohkuma M."/>
        </authorList>
    </citation>
    <scope>NUCLEOTIDE SEQUENCE [LARGE SCALE GENOMIC DNA]</scope>
    <source>
        <strain evidence="3">JCM 9140</strain>
    </source>
</reference>
<feature type="compositionally biased region" description="Polar residues" evidence="1">
    <location>
        <begin position="227"/>
        <end position="248"/>
    </location>
</feature>
<dbReference type="InterPro" id="IPR002789">
    <property type="entry name" value="HerA_central"/>
</dbReference>
<organism evidence="3 4">
    <name type="scientific">Halalkalibacter wakoensis JCM 9140</name>
    <dbReference type="NCBI Taxonomy" id="1236970"/>
    <lineage>
        <taxon>Bacteria</taxon>
        <taxon>Bacillati</taxon>
        <taxon>Bacillota</taxon>
        <taxon>Bacilli</taxon>
        <taxon>Bacillales</taxon>
        <taxon>Bacillaceae</taxon>
        <taxon>Halalkalibacter</taxon>
    </lineage>
</organism>
<dbReference type="GO" id="GO:0005524">
    <property type="term" value="F:ATP binding"/>
    <property type="evidence" value="ECO:0007669"/>
    <property type="project" value="UniProtKB-KW"/>
</dbReference>
<dbReference type="EMBL" id="BAUT01000054">
    <property type="protein sequence ID" value="GAE27530.1"/>
    <property type="molecule type" value="Genomic_DNA"/>
</dbReference>
<evidence type="ECO:0000259" key="2">
    <source>
        <dbReference type="Pfam" id="PF01935"/>
    </source>
</evidence>
<dbReference type="Pfam" id="PF01935">
    <property type="entry name" value="DUF87"/>
    <property type="match status" value="1"/>
</dbReference>
<proteinExistence type="predicted"/>
<dbReference type="STRING" id="1236970.JCM9140_3682"/>
<protein>
    <submittedName>
        <fullName evidence="3">ATP-binding protein</fullName>
    </submittedName>
</protein>
<dbReference type="SUPFAM" id="SSF52540">
    <property type="entry name" value="P-loop containing nucleoside triphosphate hydrolases"/>
    <property type="match status" value="1"/>
</dbReference>
<dbReference type="PANTHER" id="PTHR42957">
    <property type="entry name" value="HELICASE MJ1565-RELATED"/>
    <property type="match status" value="1"/>
</dbReference>
<dbReference type="Gene3D" id="3.40.50.300">
    <property type="entry name" value="P-loop containing nucleotide triphosphate hydrolases"/>
    <property type="match status" value="2"/>
</dbReference>
<evidence type="ECO:0000256" key="1">
    <source>
        <dbReference type="SAM" id="MobiDB-lite"/>
    </source>
</evidence>
<dbReference type="RefSeq" id="WP_052002329.1">
    <property type="nucleotide sequence ID" value="NZ_BAUT01000054.1"/>
</dbReference>
<feature type="compositionally biased region" description="Basic and acidic residues" evidence="1">
    <location>
        <begin position="249"/>
        <end position="267"/>
    </location>
</feature>
<evidence type="ECO:0000313" key="3">
    <source>
        <dbReference type="EMBL" id="GAE27530.1"/>
    </source>
</evidence>
<accession>W4Q6E8</accession>
<dbReference type="Proteomes" id="UP000018890">
    <property type="component" value="Unassembled WGS sequence"/>
</dbReference>
<feature type="region of interest" description="Disordered" evidence="1">
    <location>
        <begin position="227"/>
        <end position="300"/>
    </location>
</feature>
<dbReference type="Gene3D" id="1.10.8.730">
    <property type="match status" value="1"/>
</dbReference>
<keyword evidence="3" id="KW-0547">Nucleotide-binding</keyword>